<dbReference type="AlphaFoldDB" id="A0A914PF66"/>
<reference evidence="2" key="1">
    <citation type="submission" date="2022-11" db="UniProtKB">
        <authorList>
            <consortium name="WormBaseParasite"/>
        </authorList>
    </citation>
    <scope>IDENTIFICATION</scope>
</reference>
<keyword evidence="1" id="KW-1185">Reference proteome</keyword>
<dbReference type="Proteomes" id="UP000887578">
    <property type="component" value="Unplaced"/>
</dbReference>
<protein>
    <submittedName>
        <fullName evidence="2">Uncharacterized protein</fullName>
    </submittedName>
</protein>
<proteinExistence type="predicted"/>
<evidence type="ECO:0000313" key="2">
    <source>
        <dbReference type="WBParaSite" id="PDA_v2.g16340.t1"/>
    </source>
</evidence>
<name>A0A914PF66_9BILA</name>
<accession>A0A914PF66</accession>
<dbReference type="WBParaSite" id="PDA_v2.g16340.t1">
    <property type="protein sequence ID" value="PDA_v2.g16340.t1"/>
    <property type="gene ID" value="PDA_v2.g16340"/>
</dbReference>
<sequence length="83" mass="9457">MLIFDNQMNALLDYFEDTYVGRLNADGTRCDTFVLIARRVQMSKYQKVSADLQRSRQDFMAGNTAIIRFLTQCANKIKPGGNS</sequence>
<organism evidence="1 2">
    <name type="scientific">Panagrolaimus davidi</name>
    <dbReference type="NCBI Taxonomy" id="227884"/>
    <lineage>
        <taxon>Eukaryota</taxon>
        <taxon>Metazoa</taxon>
        <taxon>Ecdysozoa</taxon>
        <taxon>Nematoda</taxon>
        <taxon>Chromadorea</taxon>
        <taxon>Rhabditida</taxon>
        <taxon>Tylenchina</taxon>
        <taxon>Panagrolaimomorpha</taxon>
        <taxon>Panagrolaimoidea</taxon>
        <taxon>Panagrolaimidae</taxon>
        <taxon>Panagrolaimus</taxon>
    </lineage>
</organism>
<evidence type="ECO:0000313" key="1">
    <source>
        <dbReference type="Proteomes" id="UP000887578"/>
    </source>
</evidence>